<comment type="catalytic activity">
    <reaction evidence="1">
        <text>chorismate + L-glutamine = 4-amino-4-deoxychorismate + L-glutamate</text>
        <dbReference type="Rhea" id="RHEA:11672"/>
        <dbReference type="ChEBI" id="CHEBI:29748"/>
        <dbReference type="ChEBI" id="CHEBI:29985"/>
        <dbReference type="ChEBI" id="CHEBI:58359"/>
        <dbReference type="ChEBI" id="CHEBI:58406"/>
        <dbReference type="EC" id="2.6.1.85"/>
    </reaction>
</comment>
<dbReference type="Pfam" id="PF00425">
    <property type="entry name" value="Chorismate_bind"/>
    <property type="match status" value="1"/>
</dbReference>
<accession>A0A7S1BNC4</accession>
<name>A0A7S1BNC4_9STRA</name>
<proteinExistence type="inferred from homology"/>
<dbReference type="InterPro" id="IPR015890">
    <property type="entry name" value="Chorismate_C"/>
</dbReference>
<dbReference type="InterPro" id="IPR006805">
    <property type="entry name" value="Anth_synth_I_N"/>
</dbReference>
<dbReference type="InterPro" id="IPR029062">
    <property type="entry name" value="Class_I_gatase-like"/>
</dbReference>
<dbReference type="UniPathway" id="UPA00077">
    <property type="reaction ID" value="UER00149"/>
</dbReference>
<feature type="transmembrane region" description="Helical" evidence="10">
    <location>
        <begin position="20"/>
        <end position="40"/>
    </location>
</feature>
<dbReference type="PRINTS" id="PR00096">
    <property type="entry name" value="GATASE"/>
</dbReference>
<dbReference type="GO" id="GO:0046654">
    <property type="term" value="P:tetrahydrofolate biosynthetic process"/>
    <property type="evidence" value="ECO:0007669"/>
    <property type="project" value="UniProtKB-UniPathway"/>
</dbReference>
<dbReference type="EMBL" id="HBFR01027990">
    <property type="protein sequence ID" value="CAD8893060.1"/>
    <property type="molecule type" value="Transcribed_RNA"/>
</dbReference>
<evidence type="ECO:0000256" key="7">
    <source>
        <dbReference type="ARBA" id="ARBA00022962"/>
    </source>
</evidence>
<evidence type="ECO:0000259" key="12">
    <source>
        <dbReference type="Pfam" id="PF00425"/>
    </source>
</evidence>
<comment type="pathway">
    <text evidence="2">Cofactor biosynthesis; tetrahydrofolate biosynthesis; 4-aminobenzoate from chorismate: step 1/2.</text>
</comment>
<evidence type="ECO:0000259" key="13">
    <source>
        <dbReference type="Pfam" id="PF04715"/>
    </source>
</evidence>
<dbReference type="SUPFAM" id="SSF56322">
    <property type="entry name" value="ADC synthase"/>
    <property type="match status" value="1"/>
</dbReference>
<dbReference type="EC" id="2.6.1.85" evidence="4"/>
<evidence type="ECO:0000313" key="14">
    <source>
        <dbReference type="EMBL" id="CAD8893060.1"/>
    </source>
</evidence>
<keyword evidence="5" id="KW-0808">Transferase</keyword>
<feature type="domain" description="Anthranilate synthase component I N-terminal" evidence="13">
    <location>
        <begin position="441"/>
        <end position="624"/>
    </location>
</feature>
<dbReference type="CDD" id="cd01743">
    <property type="entry name" value="GATase1_Anthranilate_Synthase"/>
    <property type="match status" value="1"/>
</dbReference>
<sequence>MSTSRRVQYYLLTCASHLYIWTTIITMQIFTILASIYGYMSLRLSANAFVHRGPTVISYYRTPLLMLRRNHREHTLSLLTNNCNHLRHRCLFHRRSCSQPSFNAITRSVHDEAKIVRTLIIDNYDSYTYNLVQELRRMNLVASSSGWELEENSVLVIPNDAFLSIGELTDHLLSLGYSLNPRNDSGSRKIHNIVISPGPGHPSNYSDVGICPEVLAYADEWDLPVLGVCLGHQLLAHTYGAVVTRNIDGPVHGRLSEVIQTEEDINVDGCGGLFEGLKRFDAVRYHSLSVTEIRRPIVPLAYCHSIDRREEDEGDIINMALKIKGKPFYGVQFHPESVGMEEAGRKILTNFRHITALHWQKNLPQGGHSGQMNDKDIKINDSKLKLSMASRMKTSMTPAPSTKGNNGANPPASKLDVHIYPIPPSRFPYHPPSSKDVFNILYSEQDVSFWLDSSSTSTSQKTGTKYQDVNARFSIMGDHNTMLRLFGNDDEGGILQFWGDEDEDILTHLQKKLQRYRTNGYYLMQDEHGEHGTSLQQGPYVSENTSLEENSALPFDYRGGYVGFLGYEVRYDVAEKMVGVDGPLQKPLATNLGNKESSLHVPRSSFLFADQSIVFDHKTGKIYLVGISRHDDLKSYNSIVGWMTGTVQKLVDLVPSMAVQENVFIPPINGDYVRGKKKQTFGTNKSANLRNNHFPVHPLNMSSNSTFLLNRSATTYQQDIERCNDLINQGETYEVCLTNKLVASNLRIDPHRAYSRLRESNAAPFSAYLQFDIERRLLRRKSSGNIVENYSLRHNDCSPRTSSFALCCSSPERFLSISSTGMMESKPIKGTVTRGRTPEKDASLAQSLFRSVKDRAENLMIADLVRNDMGRVASAASVHVPSLMQVESFATVHQLVSTVRGHLDSRHENFRSRRQGYDAIDAVRACFPGGSMTGAPKVRTMEIIDELEQGVPRGAYSGSLGYFSLNGAADLNIIIRTAVVTPEDVSIGTGGAITTLSNSLDEYNEMMLKGWPVMEAITGEVGMKEDKKRECDSLHNLNYVYDNEEISSPPI</sequence>
<dbReference type="GO" id="GO:0005737">
    <property type="term" value="C:cytoplasm"/>
    <property type="evidence" value="ECO:0007669"/>
    <property type="project" value="TreeGrafter"/>
</dbReference>
<feature type="domain" description="Chorismate-utilising enzyme C-terminal" evidence="12">
    <location>
        <begin position="714"/>
        <end position="1009"/>
    </location>
</feature>
<evidence type="ECO:0000259" key="11">
    <source>
        <dbReference type="Pfam" id="PF00117"/>
    </source>
</evidence>
<dbReference type="AlphaFoldDB" id="A0A7S1BNC4"/>
<keyword evidence="7" id="KW-0315">Glutamine amidotransferase</keyword>
<organism evidence="14">
    <name type="scientific">Corethron hystrix</name>
    <dbReference type="NCBI Taxonomy" id="216773"/>
    <lineage>
        <taxon>Eukaryota</taxon>
        <taxon>Sar</taxon>
        <taxon>Stramenopiles</taxon>
        <taxon>Ochrophyta</taxon>
        <taxon>Bacillariophyta</taxon>
        <taxon>Coscinodiscophyceae</taxon>
        <taxon>Corethrophycidae</taxon>
        <taxon>Corethrales</taxon>
        <taxon>Corethraceae</taxon>
        <taxon>Corethron</taxon>
    </lineage>
</organism>
<protein>
    <recommendedName>
        <fullName evidence="4">aminodeoxychorismate synthase</fullName>
        <ecNumber evidence="4">2.6.1.85</ecNumber>
    </recommendedName>
    <alternativeName>
        <fullName evidence="8">Para-aminobenzoate synthase</fullName>
    </alternativeName>
    <alternativeName>
        <fullName evidence="9">p-aminobenzoic acid synthase</fullName>
    </alternativeName>
</protein>
<evidence type="ECO:0000256" key="9">
    <source>
        <dbReference type="ARBA" id="ARBA00031904"/>
    </source>
</evidence>
<dbReference type="PANTHER" id="PTHR11236:SF18">
    <property type="entry name" value="AMINODEOXYCHORISMATE SYNTHASE"/>
    <property type="match status" value="1"/>
</dbReference>
<dbReference type="InterPro" id="IPR006221">
    <property type="entry name" value="TrpG/PapA_dom"/>
</dbReference>
<dbReference type="InterPro" id="IPR005801">
    <property type="entry name" value="ADC_synthase"/>
</dbReference>
<comment type="similarity">
    <text evidence="3">In the C-terminal section; belongs to the anthranilate synthase component I family.</text>
</comment>
<dbReference type="GO" id="GO:0000162">
    <property type="term" value="P:L-tryptophan biosynthetic process"/>
    <property type="evidence" value="ECO:0007669"/>
    <property type="project" value="TreeGrafter"/>
</dbReference>
<reference evidence="14" key="1">
    <citation type="submission" date="2021-01" db="EMBL/GenBank/DDBJ databases">
        <authorList>
            <person name="Corre E."/>
            <person name="Pelletier E."/>
            <person name="Niang G."/>
            <person name="Scheremetjew M."/>
            <person name="Finn R."/>
            <person name="Kale V."/>
            <person name="Holt S."/>
            <person name="Cochrane G."/>
            <person name="Meng A."/>
            <person name="Brown T."/>
            <person name="Cohen L."/>
        </authorList>
    </citation>
    <scope>NUCLEOTIDE SEQUENCE</scope>
    <source>
        <strain evidence="14">308</strain>
    </source>
</reference>
<evidence type="ECO:0000256" key="10">
    <source>
        <dbReference type="SAM" id="Phobius"/>
    </source>
</evidence>
<dbReference type="GO" id="GO:0046656">
    <property type="term" value="P:folic acid biosynthetic process"/>
    <property type="evidence" value="ECO:0007669"/>
    <property type="project" value="UniProtKB-KW"/>
</dbReference>
<feature type="domain" description="Glutamine amidotransferase" evidence="11">
    <location>
        <begin position="119"/>
        <end position="351"/>
    </location>
</feature>
<evidence type="ECO:0000256" key="3">
    <source>
        <dbReference type="ARBA" id="ARBA00005970"/>
    </source>
</evidence>
<evidence type="ECO:0000256" key="1">
    <source>
        <dbReference type="ARBA" id="ARBA00001000"/>
    </source>
</evidence>
<dbReference type="Gene3D" id="3.40.50.880">
    <property type="match status" value="1"/>
</dbReference>
<dbReference type="InterPro" id="IPR019999">
    <property type="entry name" value="Anth_synth_I-like"/>
</dbReference>
<dbReference type="GO" id="GO:0046820">
    <property type="term" value="F:4-amino-4-deoxychorismate synthase activity"/>
    <property type="evidence" value="ECO:0007669"/>
    <property type="project" value="UniProtKB-EC"/>
</dbReference>
<dbReference type="Gene3D" id="3.60.120.10">
    <property type="entry name" value="Anthranilate synthase"/>
    <property type="match status" value="1"/>
</dbReference>
<dbReference type="Pfam" id="PF04715">
    <property type="entry name" value="Anth_synt_I_N"/>
    <property type="match status" value="1"/>
</dbReference>
<keyword evidence="10" id="KW-0812">Transmembrane</keyword>
<keyword evidence="6" id="KW-0289">Folate biosynthesis</keyword>
<evidence type="ECO:0000256" key="5">
    <source>
        <dbReference type="ARBA" id="ARBA00022679"/>
    </source>
</evidence>
<dbReference type="PRINTS" id="PR00099">
    <property type="entry name" value="CPSGATASE"/>
</dbReference>
<gene>
    <name evidence="14" type="ORF">CHYS00102_LOCUS20269</name>
</gene>
<dbReference type="SUPFAM" id="SSF52317">
    <property type="entry name" value="Class I glutamine amidotransferase-like"/>
    <property type="match status" value="1"/>
</dbReference>
<dbReference type="GO" id="GO:0008153">
    <property type="term" value="P:4-aminobenzoate biosynthetic process"/>
    <property type="evidence" value="ECO:0007669"/>
    <property type="project" value="TreeGrafter"/>
</dbReference>
<evidence type="ECO:0000256" key="6">
    <source>
        <dbReference type="ARBA" id="ARBA00022909"/>
    </source>
</evidence>
<evidence type="ECO:0000256" key="2">
    <source>
        <dbReference type="ARBA" id="ARBA00005009"/>
    </source>
</evidence>
<evidence type="ECO:0000256" key="8">
    <source>
        <dbReference type="ARBA" id="ARBA00031329"/>
    </source>
</evidence>
<keyword evidence="10" id="KW-1133">Transmembrane helix</keyword>
<evidence type="ECO:0000256" key="4">
    <source>
        <dbReference type="ARBA" id="ARBA00013139"/>
    </source>
</evidence>
<dbReference type="InterPro" id="IPR017926">
    <property type="entry name" value="GATASE"/>
</dbReference>
<keyword evidence="10" id="KW-0472">Membrane</keyword>
<dbReference type="PROSITE" id="PS51273">
    <property type="entry name" value="GATASE_TYPE_1"/>
    <property type="match status" value="1"/>
</dbReference>
<dbReference type="Pfam" id="PF00117">
    <property type="entry name" value="GATase"/>
    <property type="match status" value="1"/>
</dbReference>
<dbReference type="PANTHER" id="PTHR11236">
    <property type="entry name" value="AMINOBENZOATE/ANTHRANILATE SYNTHASE"/>
    <property type="match status" value="1"/>
</dbReference>